<dbReference type="OrthoDB" id="9775296at2"/>
<reference evidence="5" key="1">
    <citation type="journal article" date="2010" name="BMC Genomics">
        <title>Comparative genomic and proteomic analyses of two Mycoplasma agalactiae strains: clues to the macro- and micro-events that are shaping mycoplasma diversity.</title>
        <authorList>
            <person name="Nouvel L.X."/>
            <person name="Sirand-Pugnet P."/>
            <person name="Marenda M.S."/>
            <person name="Sagne E."/>
            <person name="Barbe V."/>
            <person name="Mangenot S."/>
            <person name="Schenowitz C."/>
            <person name="Jacob D."/>
            <person name="Barre A."/>
            <person name="Claverol S."/>
            <person name="Blanchard A."/>
            <person name="Citti C."/>
        </authorList>
    </citation>
    <scope>NUCLEOTIDE SEQUENCE [LARGE SCALE GENOMIC DNA]</scope>
    <source>
        <strain evidence="5">5632</strain>
    </source>
</reference>
<dbReference type="GO" id="GO:0016616">
    <property type="term" value="F:oxidoreductase activity, acting on the CH-OH group of donors, NAD or NADP as acceptor"/>
    <property type="evidence" value="ECO:0007669"/>
    <property type="project" value="UniProtKB-ARBA"/>
</dbReference>
<gene>
    <name evidence="4" type="ordered locus">MAGa4360</name>
</gene>
<name>D3VQQ3_MYCAA</name>
<evidence type="ECO:0000313" key="4">
    <source>
        <dbReference type="EMBL" id="CBH40648.1"/>
    </source>
</evidence>
<comment type="similarity">
    <text evidence="1 3">Belongs to the short-chain dehydrogenases/reductases (SDR) family.</text>
</comment>
<dbReference type="eggNOG" id="COG4221">
    <property type="taxonomic scope" value="Bacteria"/>
</dbReference>
<evidence type="ECO:0000256" key="3">
    <source>
        <dbReference type="RuleBase" id="RU000363"/>
    </source>
</evidence>
<dbReference type="SUPFAM" id="SSF51735">
    <property type="entry name" value="NAD(P)-binding Rossmann-fold domains"/>
    <property type="match status" value="1"/>
</dbReference>
<dbReference type="RefSeq" id="WP_013022052.1">
    <property type="nucleotide sequence ID" value="NC_013948.1"/>
</dbReference>
<sequence length="240" mass="26714">MKKLIAITGANSGIGLATAKLFASKGYPLLLIDKNTSVLETLEFKNCLIKNIDVRDFEFLNNAVSEAESKFGLVDLMLNNAGIMPLDKYYDQSLQDKYDIIDTNIKGVINGMDAVLPSMIKANRGTIINISSTAGRFTYDDHSVYNGSKFAVNAITQQARRELAHTNIRFSLIEPAIVNTNLLSTVTNNKIKDEYLKFQQSIDNGLKPETIAQTILYIYELPQDVTIKEILISHTNESEV</sequence>
<dbReference type="PANTHER" id="PTHR43391:SF86">
    <property type="entry name" value="SHORT-CHAIN DEHYDROGENASE_REDUCTASE FAMILY PROTEIN"/>
    <property type="match status" value="1"/>
</dbReference>
<dbReference type="PRINTS" id="PR00080">
    <property type="entry name" value="SDRFAMILY"/>
</dbReference>
<dbReference type="FunFam" id="3.40.50.720:FF:000047">
    <property type="entry name" value="NADP-dependent L-serine/L-allo-threonine dehydrogenase"/>
    <property type="match status" value="1"/>
</dbReference>
<dbReference type="PROSITE" id="PS00061">
    <property type="entry name" value="ADH_SHORT"/>
    <property type="match status" value="1"/>
</dbReference>
<dbReference type="EMBL" id="FP671138">
    <property type="protein sequence ID" value="CBH40648.1"/>
    <property type="molecule type" value="Genomic_DNA"/>
</dbReference>
<proteinExistence type="inferred from homology"/>
<dbReference type="InterPro" id="IPR002347">
    <property type="entry name" value="SDR_fam"/>
</dbReference>
<dbReference type="PRINTS" id="PR00081">
    <property type="entry name" value="GDHRDH"/>
</dbReference>
<dbReference type="GO" id="GO:0005829">
    <property type="term" value="C:cytosol"/>
    <property type="evidence" value="ECO:0007669"/>
    <property type="project" value="TreeGrafter"/>
</dbReference>
<dbReference type="PANTHER" id="PTHR43391">
    <property type="entry name" value="RETINOL DEHYDROGENASE-RELATED"/>
    <property type="match status" value="1"/>
</dbReference>
<protein>
    <submittedName>
        <fullName evidence="4">Oxidoreductase</fullName>
    </submittedName>
</protein>
<evidence type="ECO:0000313" key="5">
    <source>
        <dbReference type="Proteomes" id="UP000006902"/>
    </source>
</evidence>
<dbReference type="Proteomes" id="UP000006902">
    <property type="component" value="Chromosome"/>
</dbReference>
<dbReference type="AlphaFoldDB" id="D3VQQ3"/>
<dbReference type="InterPro" id="IPR036291">
    <property type="entry name" value="NAD(P)-bd_dom_sf"/>
</dbReference>
<organism evidence="4 5">
    <name type="scientific">Mycoplasmopsis agalactiae</name>
    <name type="common">Mycoplasma agalactiae</name>
    <dbReference type="NCBI Taxonomy" id="2110"/>
    <lineage>
        <taxon>Bacteria</taxon>
        <taxon>Bacillati</taxon>
        <taxon>Mycoplasmatota</taxon>
        <taxon>Mycoplasmoidales</taxon>
        <taxon>Metamycoplasmataceae</taxon>
        <taxon>Mycoplasmopsis</taxon>
    </lineage>
</organism>
<accession>D3VQQ3</accession>
<dbReference type="Gene3D" id="3.40.50.720">
    <property type="entry name" value="NAD(P)-binding Rossmann-like Domain"/>
    <property type="match status" value="1"/>
</dbReference>
<keyword evidence="2" id="KW-0560">Oxidoreductase</keyword>
<dbReference type="InterPro" id="IPR020904">
    <property type="entry name" value="Sc_DH/Rdtase_CS"/>
</dbReference>
<dbReference type="Pfam" id="PF00106">
    <property type="entry name" value="adh_short"/>
    <property type="match status" value="1"/>
</dbReference>
<dbReference type="KEGG" id="mal:MAGa4360"/>
<evidence type="ECO:0000256" key="1">
    <source>
        <dbReference type="ARBA" id="ARBA00006484"/>
    </source>
</evidence>
<evidence type="ECO:0000256" key="2">
    <source>
        <dbReference type="ARBA" id="ARBA00023002"/>
    </source>
</evidence>